<name>A0A7X2PDU0_9SPIO</name>
<dbReference type="RefSeq" id="WP_154426368.1">
    <property type="nucleotide sequence ID" value="NZ_VUNN01000023.1"/>
</dbReference>
<feature type="domain" description="FMN-binding" evidence="2">
    <location>
        <begin position="53"/>
        <end position="123"/>
    </location>
</feature>
<dbReference type="InterPro" id="IPR007329">
    <property type="entry name" value="FMN-bd"/>
</dbReference>
<reference evidence="3 4" key="1">
    <citation type="submission" date="2019-08" db="EMBL/GenBank/DDBJ databases">
        <title>In-depth cultivation of the pig gut microbiome towards novel bacterial diversity and tailored functional studies.</title>
        <authorList>
            <person name="Wylensek D."/>
            <person name="Hitch T.C.A."/>
            <person name="Clavel T."/>
        </authorList>
    </citation>
    <scope>NUCLEOTIDE SEQUENCE [LARGE SCALE GENOMIC DNA]</scope>
    <source>
        <strain evidence="3 4">NM-380-WT-3C1</strain>
    </source>
</reference>
<dbReference type="Gene3D" id="3.90.1010.20">
    <property type="match status" value="1"/>
</dbReference>
<dbReference type="Proteomes" id="UP000460549">
    <property type="component" value="Unassembled WGS sequence"/>
</dbReference>
<dbReference type="SMART" id="SM00900">
    <property type="entry name" value="FMN_bind"/>
    <property type="match status" value="1"/>
</dbReference>
<evidence type="ECO:0000259" key="2">
    <source>
        <dbReference type="SMART" id="SM00900"/>
    </source>
</evidence>
<dbReference type="GO" id="GO:0010181">
    <property type="term" value="F:FMN binding"/>
    <property type="evidence" value="ECO:0007669"/>
    <property type="project" value="InterPro"/>
</dbReference>
<keyword evidence="4" id="KW-1185">Reference proteome</keyword>
<evidence type="ECO:0000313" key="4">
    <source>
        <dbReference type="Proteomes" id="UP000460549"/>
    </source>
</evidence>
<gene>
    <name evidence="3" type="ORF">FYJ80_09595</name>
</gene>
<comment type="caution">
    <text evidence="3">The sequence shown here is derived from an EMBL/GenBank/DDBJ whole genome shotgun (WGS) entry which is preliminary data.</text>
</comment>
<sequence length="124" mass="13606">MKKLLIALIIFIFFMVISCQVIANNAVKSIDSRPIIDINDVKDGVYFGKEVAPLVSVEVNVTVKDKRIVDIALLRHENGKGEKAEEMIPEMIKNNTSEVDIVSGATLSSKVIRAAVRNALLQGI</sequence>
<dbReference type="Pfam" id="PF04205">
    <property type="entry name" value="FMN_bind"/>
    <property type="match status" value="1"/>
</dbReference>
<feature type="signal peptide" evidence="1">
    <location>
        <begin position="1"/>
        <end position="23"/>
    </location>
</feature>
<dbReference type="GO" id="GO:0016020">
    <property type="term" value="C:membrane"/>
    <property type="evidence" value="ECO:0007669"/>
    <property type="project" value="InterPro"/>
</dbReference>
<protein>
    <submittedName>
        <fullName evidence="3">FMN-binding protein</fullName>
    </submittedName>
</protein>
<dbReference type="PROSITE" id="PS51257">
    <property type="entry name" value="PROKAR_LIPOPROTEIN"/>
    <property type="match status" value="1"/>
</dbReference>
<keyword evidence="1" id="KW-0732">Signal</keyword>
<evidence type="ECO:0000313" key="3">
    <source>
        <dbReference type="EMBL" id="MSU07018.1"/>
    </source>
</evidence>
<feature type="chain" id="PRO_5030568474" evidence="1">
    <location>
        <begin position="24"/>
        <end position="124"/>
    </location>
</feature>
<accession>A0A7X2PDU0</accession>
<dbReference type="AlphaFoldDB" id="A0A7X2PDU0"/>
<proteinExistence type="predicted"/>
<evidence type="ECO:0000256" key="1">
    <source>
        <dbReference type="SAM" id="SignalP"/>
    </source>
</evidence>
<organism evidence="3 4">
    <name type="scientific">Bullifex porci</name>
    <dbReference type="NCBI Taxonomy" id="2606638"/>
    <lineage>
        <taxon>Bacteria</taxon>
        <taxon>Pseudomonadati</taxon>
        <taxon>Spirochaetota</taxon>
        <taxon>Spirochaetia</taxon>
        <taxon>Spirochaetales</taxon>
        <taxon>Spirochaetaceae</taxon>
        <taxon>Bullifex</taxon>
    </lineage>
</organism>
<dbReference type="EMBL" id="VUNN01000023">
    <property type="protein sequence ID" value="MSU07018.1"/>
    <property type="molecule type" value="Genomic_DNA"/>
</dbReference>